<feature type="compositionally biased region" description="Basic residues" evidence="1">
    <location>
        <begin position="317"/>
        <end position="333"/>
    </location>
</feature>
<feature type="non-terminal residue" evidence="2">
    <location>
        <position position="868"/>
    </location>
</feature>
<feature type="region of interest" description="Disordered" evidence="1">
    <location>
        <begin position="276"/>
        <end position="298"/>
    </location>
</feature>
<organism evidence="2">
    <name type="scientific">uncultured Gemmatimonadota bacterium</name>
    <dbReference type="NCBI Taxonomy" id="203437"/>
    <lineage>
        <taxon>Bacteria</taxon>
        <taxon>Pseudomonadati</taxon>
        <taxon>Gemmatimonadota</taxon>
        <taxon>environmental samples</taxon>
    </lineage>
</organism>
<feature type="compositionally biased region" description="Basic residues" evidence="1">
    <location>
        <begin position="395"/>
        <end position="404"/>
    </location>
</feature>
<dbReference type="EMBL" id="CADCTW010000161">
    <property type="protein sequence ID" value="CAA9346839.1"/>
    <property type="molecule type" value="Genomic_DNA"/>
</dbReference>
<gene>
    <name evidence="2" type="ORF">AVDCRST_MAG68-3973</name>
</gene>
<feature type="region of interest" description="Disordered" evidence="1">
    <location>
        <begin position="521"/>
        <end position="574"/>
    </location>
</feature>
<feature type="compositionally biased region" description="Low complexity" evidence="1">
    <location>
        <begin position="230"/>
        <end position="240"/>
    </location>
</feature>
<feature type="compositionally biased region" description="Basic residues" evidence="1">
    <location>
        <begin position="276"/>
        <end position="291"/>
    </location>
</feature>
<feature type="compositionally biased region" description="Basic residues" evidence="1">
    <location>
        <begin position="777"/>
        <end position="798"/>
    </location>
</feature>
<feature type="region of interest" description="Disordered" evidence="1">
    <location>
        <begin position="210"/>
        <end position="252"/>
    </location>
</feature>
<evidence type="ECO:0000256" key="1">
    <source>
        <dbReference type="SAM" id="MobiDB-lite"/>
    </source>
</evidence>
<name>A0A6J4M1T8_9BACT</name>
<feature type="region of interest" description="Disordered" evidence="1">
    <location>
        <begin position="618"/>
        <end position="659"/>
    </location>
</feature>
<feature type="compositionally biased region" description="Basic and acidic residues" evidence="1">
    <location>
        <begin position="421"/>
        <end position="431"/>
    </location>
</feature>
<proteinExistence type="predicted"/>
<dbReference type="AlphaFoldDB" id="A0A6J4M1T8"/>
<feature type="compositionally biased region" description="Basic residues" evidence="1">
    <location>
        <begin position="33"/>
        <end position="58"/>
    </location>
</feature>
<protein>
    <submittedName>
        <fullName evidence="2">CBM9</fullName>
    </submittedName>
</protein>
<feature type="compositionally biased region" description="Basic residues" evidence="1">
    <location>
        <begin position="141"/>
        <end position="152"/>
    </location>
</feature>
<reference evidence="2" key="1">
    <citation type="submission" date="2020-02" db="EMBL/GenBank/DDBJ databases">
        <authorList>
            <person name="Meier V. D."/>
        </authorList>
    </citation>
    <scope>NUCLEOTIDE SEQUENCE</scope>
    <source>
        <strain evidence="2">AVDCRST_MAG68</strain>
    </source>
</reference>
<feature type="compositionally biased region" description="Basic and acidic residues" evidence="1">
    <location>
        <begin position="129"/>
        <end position="140"/>
    </location>
</feature>
<feature type="compositionally biased region" description="Low complexity" evidence="1">
    <location>
        <begin position="533"/>
        <end position="542"/>
    </location>
</feature>
<feature type="compositionally biased region" description="Basic residues" evidence="1">
    <location>
        <begin position="619"/>
        <end position="659"/>
    </location>
</feature>
<accession>A0A6J4M1T8</accession>
<sequence>AGNPSRRRRARAGGPSRRQHEHATGEGVPGDLHHRRARGGRPPGRRGVGRRRLHRQFHAARAQGGGALPLPHHDARGVRQRRRLRRRPRLRSRSWQDRRAAQPPRRGLALGLDVRGLRLAPRPAHGVRLRGEPGRGEARLHHQRRRRRRRGVGRGVVRGRDARLAGVDGGIPHPPVGAALRHGRRRGVGLPGAARGAARERAVVLGARQARRAPPGGPLRRAARDERPPRAAAAGAASVQRVRRGPRAGRPGEPLLLVQRAARLGGAGREVRRHLQPHAGRHLQPRLRAGGRRSVGGEPFGLRDLPFRAAPLLHRGRGHLPLRHRPGRRRRGQRVALLLAPHRPLPPRRRGRAGERVLGQAGADQHPGRRQAERAGGARLVRRRDERPHGPGAGLHHRRQRRAQRAGGGADDQLHGPPRPPRAERRQDAARRGHHGGVPAAGRHGDGLDALARLRRRRGRAPPLGERRLLGARVGAGEQRGGEHRRHPGRAGVQRALLPAPRPELPARGLVRHLARRVGGQLRPGQGEGEVAGRLPGLVPLPRLRDQRPGLPARRGRDRQRVLDAAHPAHAGQGVPRLEPERQRLGSAQLRVGARGAGAERERLRPLPQLLERVGRGGARVRRMGHARPARRRRHPGAGRHRRVDGHQLRRPQAPHRPRQLQLGRARRGLRLALQRLHGPRLAPHAQPALLGLALLLALQHGVAVRDGQEGGRRAALRVRGAGPAHLRDVRAGEQDLHPHALAAALRAALHERGLVRGLPRGDRPPRPQLRGPLHPAGRRARHRRRLPRGRPRLRRSQLQRPRLQPERGAALGVPPGLHLLRSLVALARRLGRHHGRPVPLPPQLRRAAGHAGIQRGDAEGELVGQPV</sequence>
<feature type="non-terminal residue" evidence="2">
    <location>
        <position position="1"/>
    </location>
</feature>
<feature type="compositionally biased region" description="Basic and acidic residues" evidence="1">
    <location>
        <begin position="756"/>
        <end position="766"/>
    </location>
</feature>
<feature type="region of interest" description="Disordered" evidence="1">
    <location>
        <begin position="125"/>
        <end position="155"/>
    </location>
</feature>
<feature type="compositionally biased region" description="Basic residues" evidence="1">
    <location>
        <begin position="78"/>
        <end position="92"/>
    </location>
</feature>
<feature type="compositionally biased region" description="Low complexity" evidence="1">
    <location>
        <begin position="210"/>
        <end position="220"/>
    </location>
</feature>
<feature type="region of interest" description="Disordered" evidence="1">
    <location>
        <begin position="317"/>
        <end position="447"/>
    </location>
</feature>
<evidence type="ECO:0000313" key="2">
    <source>
        <dbReference type="EMBL" id="CAA9346839.1"/>
    </source>
</evidence>
<feature type="region of interest" description="Disordered" evidence="1">
    <location>
        <begin position="756"/>
        <end position="813"/>
    </location>
</feature>
<feature type="region of interest" description="Disordered" evidence="1">
    <location>
        <begin position="1"/>
        <end position="104"/>
    </location>
</feature>
<feature type="compositionally biased region" description="Basic residues" evidence="1">
    <location>
        <begin position="1"/>
        <end position="11"/>
    </location>
</feature>